<dbReference type="Proteomes" id="UP000017048">
    <property type="component" value="Unassembled WGS sequence"/>
</dbReference>
<dbReference type="CDD" id="cd13225">
    <property type="entry name" value="PH-like_bacteria"/>
    <property type="match status" value="1"/>
</dbReference>
<comment type="caution">
    <text evidence="2">The sequence shown here is derived from an EMBL/GenBank/DDBJ whole genome shotgun (WGS) entry which is preliminary data.</text>
</comment>
<dbReference type="Gene3D" id="2.30.29.50">
    <property type="entry name" value="Bacterial Pleckstrin homology domain"/>
    <property type="match status" value="1"/>
</dbReference>
<dbReference type="EMBL" id="BAFO02000013">
    <property type="protein sequence ID" value="GAD82807.1"/>
    <property type="molecule type" value="Genomic_DNA"/>
</dbReference>
<evidence type="ECO:0000259" key="1">
    <source>
        <dbReference type="Pfam" id="PF08000"/>
    </source>
</evidence>
<protein>
    <recommendedName>
        <fullName evidence="1">Bacterial Pleckstrin homology domain-containing protein</fullName>
    </recommendedName>
</protein>
<dbReference type="PANTHER" id="PTHR35796">
    <property type="entry name" value="HYPOTHETICAL CYTOSOLIC PROTEIN"/>
    <property type="match status" value="1"/>
</dbReference>
<dbReference type="PANTHER" id="PTHR35796:SF3">
    <property type="entry name" value="BHLH DOMAIN-CONTAINING PROTEIN"/>
    <property type="match status" value="1"/>
</dbReference>
<sequence>MILVRGPRAANGRGENVMGLLDGMMGNAGRIDPAAAQQEYAKLFGQGEQVYSAFILVRDAMLFTNRRLILVDKQGVTGRKVSYHSIPYRSISHFAVETAGTFDLDAELYIWIGSGNEPVKQRFNRQVDIYEVQGILSHFVGI</sequence>
<dbReference type="eggNOG" id="ENOG503172B">
    <property type="taxonomic scope" value="Bacteria"/>
</dbReference>
<dbReference type="InterPro" id="IPR012544">
    <property type="entry name" value="PHb"/>
</dbReference>
<dbReference type="STRING" id="1824.SAMN05444423_103637"/>
<evidence type="ECO:0000313" key="2">
    <source>
        <dbReference type="EMBL" id="GAD82807.1"/>
    </source>
</evidence>
<organism evidence="2 3">
    <name type="scientific">Nocardia asteroides NBRC 15531</name>
    <dbReference type="NCBI Taxonomy" id="1110697"/>
    <lineage>
        <taxon>Bacteria</taxon>
        <taxon>Bacillati</taxon>
        <taxon>Actinomycetota</taxon>
        <taxon>Actinomycetes</taxon>
        <taxon>Mycobacteriales</taxon>
        <taxon>Nocardiaceae</taxon>
        <taxon>Nocardia</taxon>
    </lineage>
</organism>
<dbReference type="Pfam" id="PF08000">
    <property type="entry name" value="bPH_1"/>
    <property type="match status" value="1"/>
</dbReference>
<dbReference type="AlphaFoldDB" id="U5E3M8"/>
<proteinExistence type="predicted"/>
<reference evidence="2 3" key="1">
    <citation type="journal article" date="2014" name="BMC Genomics">
        <title>Genome based analysis of type-I polyketide synthase and nonribosomal peptide synthetase gene clusters in seven strains of five representative Nocardia species.</title>
        <authorList>
            <person name="Komaki H."/>
            <person name="Ichikawa N."/>
            <person name="Hosoyama A."/>
            <person name="Takahashi-Nakaguchi A."/>
            <person name="Matsuzawa T."/>
            <person name="Suzuki K."/>
            <person name="Fujita N."/>
            <person name="Gonoi T."/>
        </authorList>
    </citation>
    <scope>NUCLEOTIDE SEQUENCE [LARGE SCALE GENOMIC DNA]</scope>
    <source>
        <strain evidence="2 3">NBRC 15531</strain>
    </source>
</reference>
<evidence type="ECO:0000313" key="3">
    <source>
        <dbReference type="Proteomes" id="UP000017048"/>
    </source>
</evidence>
<dbReference type="SUPFAM" id="SSF50729">
    <property type="entry name" value="PH domain-like"/>
    <property type="match status" value="1"/>
</dbReference>
<feature type="domain" description="Bacterial Pleckstrin homology" evidence="1">
    <location>
        <begin position="19"/>
        <end position="139"/>
    </location>
</feature>
<accession>U5E3M8</accession>
<dbReference type="InterPro" id="IPR037063">
    <property type="entry name" value="PHb_sf"/>
</dbReference>
<gene>
    <name evidence="2" type="ORF">NCAST_13_00810</name>
</gene>
<keyword evidence="3" id="KW-1185">Reference proteome</keyword>
<name>U5E3M8_NOCAS</name>